<proteinExistence type="predicted"/>
<protein>
    <submittedName>
        <fullName evidence="1">Uncharacterized protein</fullName>
    </submittedName>
</protein>
<comment type="caution">
    <text evidence="1">The sequence shown here is derived from an EMBL/GenBank/DDBJ whole genome shotgun (WGS) entry which is preliminary data.</text>
</comment>
<keyword evidence="2" id="KW-1185">Reference proteome</keyword>
<reference evidence="1 2" key="1">
    <citation type="journal article" date="2022" name="Hortic Res">
        <title>A haplotype resolved chromosomal level avocado genome allows analysis of novel avocado genes.</title>
        <authorList>
            <person name="Nath O."/>
            <person name="Fletcher S.J."/>
            <person name="Hayward A."/>
            <person name="Shaw L.M."/>
            <person name="Masouleh A.K."/>
            <person name="Furtado A."/>
            <person name="Henry R.J."/>
            <person name="Mitter N."/>
        </authorList>
    </citation>
    <scope>NUCLEOTIDE SEQUENCE [LARGE SCALE GENOMIC DNA]</scope>
    <source>
        <strain evidence="2">cv. Hass</strain>
    </source>
</reference>
<organism evidence="1 2">
    <name type="scientific">Persea americana</name>
    <name type="common">Avocado</name>
    <dbReference type="NCBI Taxonomy" id="3435"/>
    <lineage>
        <taxon>Eukaryota</taxon>
        <taxon>Viridiplantae</taxon>
        <taxon>Streptophyta</taxon>
        <taxon>Embryophyta</taxon>
        <taxon>Tracheophyta</taxon>
        <taxon>Spermatophyta</taxon>
        <taxon>Magnoliopsida</taxon>
        <taxon>Magnoliidae</taxon>
        <taxon>Laurales</taxon>
        <taxon>Lauraceae</taxon>
        <taxon>Persea</taxon>
    </lineage>
</organism>
<sequence length="91" mass="9755">MVAVDSFRLSSPPKPTSLRSLPLSPKIYRRRLPPSPSISPLSISPLPSLSIFLLQTHAAAPARRPRLHTVPSSSSSAPTRRLPPVGTLVVS</sequence>
<dbReference type="Proteomes" id="UP001234297">
    <property type="component" value="Chromosome 12"/>
</dbReference>
<evidence type="ECO:0000313" key="1">
    <source>
        <dbReference type="EMBL" id="KAJ8616853.1"/>
    </source>
</evidence>
<evidence type="ECO:0000313" key="2">
    <source>
        <dbReference type="Proteomes" id="UP001234297"/>
    </source>
</evidence>
<name>A0ACC2K6U9_PERAE</name>
<accession>A0ACC2K6U9</accession>
<dbReference type="EMBL" id="CM056820">
    <property type="protein sequence ID" value="KAJ8616853.1"/>
    <property type="molecule type" value="Genomic_DNA"/>
</dbReference>
<gene>
    <name evidence="1" type="ORF">MRB53_036225</name>
</gene>